<keyword evidence="4" id="KW-0472">Membrane</keyword>
<gene>
    <name evidence="5" type="ORF">GALL_151080</name>
</gene>
<keyword evidence="4" id="KW-0812">Transmembrane</keyword>
<dbReference type="GO" id="GO:1905706">
    <property type="term" value="P:regulation of mitochondrial ATP synthesis coupled proton transport"/>
    <property type="evidence" value="ECO:0007669"/>
    <property type="project" value="TreeGrafter"/>
</dbReference>
<dbReference type="AlphaFoldDB" id="A0A1J5SML3"/>
<organism evidence="5">
    <name type="scientific">mine drainage metagenome</name>
    <dbReference type="NCBI Taxonomy" id="410659"/>
    <lineage>
        <taxon>unclassified sequences</taxon>
        <taxon>metagenomes</taxon>
        <taxon>ecological metagenomes</taxon>
    </lineage>
</organism>
<accession>A0A1J5SML3</accession>
<reference evidence="5" key="1">
    <citation type="submission" date="2016-10" db="EMBL/GenBank/DDBJ databases">
        <title>Sequence of Gallionella enrichment culture.</title>
        <authorList>
            <person name="Poehlein A."/>
            <person name="Muehling M."/>
            <person name="Daniel R."/>
        </authorList>
    </citation>
    <scope>NUCLEOTIDE SEQUENCE</scope>
</reference>
<dbReference type="EMBL" id="MLJW01000071">
    <property type="protein sequence ID" value="OIR02900.1"/>
    <property type="molecule type" value="Genomic_DNA"/>
</dbReference>
<keyword evidence="3" id="KW-0949">S-adenosyl-L-methionine</keyword>
<keyword evidence="2 5" id="KW-0808">Transferase</keyword>
<protein>
    <submittedName>
        <fullName evidence="5">Methyltransferase domain protein</fullName>
    </submittedName>
</protein>
<dbReference type="SUPFAM" id="SSF53335">
    <property type="entry name" value="S-adenosyl-L-methionine-dependent methyltransferases"/>
    <property type="match status" value="1"/>
</dbReference>
<keyword evidence="1 5" id="KW-0489">Methyltransferase</keyword>
<dbReference type="GO" id="GO:0032259">
    <property type="term" value="P:methylation"/>
    <property type="evidence" value="ECO:0007669"/>
    <property type="project" value="UniProtKB-KW"/>
</dbReference>
<feature type="transmembrane region" description="Helical" evidence="4">
    <location>
        <begin position="96"/>
        <end position="112"/>
    </location>
</feature>
<dbReference type="Gene3D" id="3.40.50.150">
    <property type="entry name" value="Vaccinia Virus protein VP39"/>
    <property type="match status" value="1"/>
</dbReference>
<keyword evidence="4" id="KW-1133">Transmembrane helix</keyword>
<dbReference type="PANTHER" id="PTHR13610:SF9">
    <property type="entry name" value="FI06469P"/>
    <property type="match status" value="1"/>
</dbReference>
<evidence type="ECO:0000256" key="4">
    <source>
        <dbReference type="SAM" id="Phobius"/>
    </source>
</evidence>
<dbReference type="CDD" id="cd02440">
    <property type="entry name" value="AdoMet_MTases"/>
    <property type="match status" value="1"/>
</dbReference>
<evidence type="ECO:0000256" key="2">
    <source>
        <dbReference type="ARBA" id="ARBA00022679"/>
    </source>
</evidence>
<proteinExistence type="predicted"/>
<dbReference type="GO" id="GO:0005739">
    <property type="term" value="C:mitochondrion"/>
    <property type="evidence" value="ECO:0007669"/>
    <property type="project" value="TreeGrafter"/>
</dbReference>
<dbReference type="GO" id="GO:0016279">
    <property type="term" value="F:protein-lysine N-methyltransferase activity"/>
    <property type="evidence" value="ECO:0007669"/>
    <property type="project" value="InterPro"/>
</dbReference>
<dbReference type="PANTHER" id="PTHR13610">
    <property type="entry name" value="METHYLTRANSFERASE DOMAIN-CONTAINING PROTEIN"/>
    <property type="match status" value="1"/>
</dbReference>
<name>A0A1J5SML3_9ZZZZ</name>
<dbReference type="InterPro" id="IPR026170">
    <property type="entry name" value="FAM173A/B"/>
</dbReference>
<evidence type="ECO:0000313" key="5">
    <source>
        <dbReference type="EMBL" id="OIR02900.1"/>
    </source>
</evidence>
<evidence type="ECO:0000256" key="3">
    <source>
        <dbReference type="ARBA" id="ARBA00022691"/>
    </source>
</evidence>
<feature type="transmembrane region" description="Helical" evidence="4">
    <location>
        <begin position="72"/>
        <end position="90"/>
    </location>
</feature>
<comment type="caution">
    <text evidence="5">The sequence shown here is derived from an EMBL/GenBank/DDBJ whole genome shotgun (WGS) entry which is preliminary data.</text>
</comment>
<sequence length="267" mass="30351">MRSLAKIHFSPAVLAVLVQVVSLFLLIVFTFIFALVATFFFGIDLKYPLFFLVFLQALISTVLSRLIGMASWWGWIHFFFPIAACVMFAWNIPKEIYLVGFLVTLSLFWTTFRTQVPFFPSRPSVWQQVAKLVPLRQDAPIRIIDIGSGLGDMSMYLAKQRPDCRVEGIEIAPLPWLVSFIRAHIYRSAAAFSLGDYRQLNFANYDVIFAYLSPAAMLDLWSKAQAEMSGGSILISYEFDIPNVIPQRQISIGTQAPKLYVWEIGNQ</sequence>
<dbReference type="InterPro" id="IPR029063">
    <property type="entry name" value="SAM-dependent_MTases_sf"/>
</dbReference>
<evidence type="ECO:0000256" key="1">
    <source>
        <dbReference type="ARBA" id="ARBA00022603"/>
    </source>
</evidence>
<feature type="transmembrane region" description="Helical" evidence="4">
    <location>
        <begin position="47"/>
        <end position="67"/>
    </location>
</feature>
<feature type="transmembrane region" description="Helical" evidence="4">
    <location>
        <begin position="12"/>
        <end position="41"/>
    </location>
</feature>